<evidence type="ECO:0000313" key="2">
    <source>
        <dbReference type="EMBL" id="QKN23261.1"/>
    </source>
</evidence>
<dbReference type="KEGG" id="clf:GJQ69_01410"/>
<reference evidence="4 5" key="1">
    <citation type="submission" date="2019-11" db="EMBL/GenBank/DDBJ databases">
        <authorList>
            <person name="Ren C."/>
            <person name="Wang H."/>
            <person name="Xu Y."/>
        </authorList>
    </citation>
    <scope>NUCLEOTIDE SEQUENCE [LARGE SCALE GENOMIC DNA]</scope>
    <source>
        <strain evidence="5">JNU-WLY1368</strain>
        <strain evidence="2 4">LBM 19010</strain>
    </source>
</reference>
<organism evidence="2 4">
    <name type="scientific">Caproicibacterium lactatifermentans</name>
    <dbReference type="NCBI Taxonomy" id="2666138"/>
    <lineage>
        <taxon>Bacteria</taxon>
        <taxon>Bacillati</taxon>
        <taxon>Bacillota</taxon>
        <taxon>Clostridia</taxon>
        <taxon>Eubacteriales</taxon>
        <taxon>Oscillospiraceae</taxon>
        <taxon>Caproicibacterium</taxon>
    </lineage>
</organism>
<dbReference type="Proteomes" id="UP000501316">
    <property type="component" value="Chromosome"/>
</dbReference>
<dbReference type="RefSeq" id="WP_086036584.1">
    <property type="nucleotide sequence ID" value="NZ_CP046051.1"/>
</dbReference>
<evidence type="ECO:0000313" key="4">
    <source>
        <dbReference type="Proteomes" id="UP000501316"/>
    </source>
</evidence>
<evidence type="ECO:0000256" key="1">
    <source>
        <dbReference type="SAM" id="Phobius"/>
    </source>
</evidence>
<sequence>MFKSTAGVFRGIGWGIALGAAATLVTEKALANNHRLRRKARRAAHAVTGLMDDVGHMVSTKM</sequence>
<keyword evidence="5" id="KW-1185">Reference proteome</keyword>
<reference evidence="3" key="2">
    <citation type="journal article" date="2021" name="Appl. Environ. Microbiol.">
        <title>Adaptability of a Caproate-Producing Bacterium Contributes to Its Dominance in an Anaerobic Fermentation System.</title>
        <authorList>
            <person name="Wang H."/>
            <person name="Gu Y."/>
            <person name="Zhou W."/>
            <person name="Zhao D."/>
            <person name="Qiao Z."/>
            <person name="Zheng J."/>
            <person name="Gao J."/>
            <person name="Chen X."/>
            <person name="Ren C."/>
            <person name="Xu Y."/>
        </authorList>
    </citation>
    <scope>NUCLEOTIDE SEQUENCE</scope>
    <source>
        <strain evidence="3">JNU-WLY1368</strain>
    </source>
</reference>
<dbReference type="EMBL" id="CP046051">
    <property type="protein sequence ID" value="QKN23261.1"/>
    <property type="molecule type" value="Genomic_DNA"/>
</dbReference>
<protein>
    <recommendedName>
        <fullName evidence="6">YtxH domain-containing protein</fullName>
    </recommendedName>
</protein>
<evidence type="ECO:0000313" key="3">
    <source>
        <dbReference type="EMBL" id="QKO30057.1"/>
    </source>
</evidence>
<accession>A0A859DTB8</accession>
<proteinExistence type="predicted"/>
<keyword evidence="1" id="KW-0812">Transmembrane</keyword>
<evidence type="ECO:0000313" key="5">
    <source>
        <dbReference type="Proteomes" id="UP000509623"/>
    </source>
</evidence>
<reference evidence="3" key="3">
    <citation type="journal article" date="2022" name="Int. J. Syst. Evol. Microbiol.">
        <title>Caproicibacterium lactatifermentans sp. nov., isolated from pit clay used for the production of Chinese strong aroma-type liquor.</title>
        <authorList>
            <person name="Wang H."/>
            <person name="Gu Y."/>
            <person name="Zhao D."/>
            <person name="Qiao Z."/>
            <person name="Zheng J."/>
            <person name="Gao J."/>
            <person name="Ren C."/>
            <person name="Xu Y."/>
        </authorList>
    </citation>
    <scope>NUCLEOTIDE SEQUENCE</scope>
    <source>
        <strain evidence="3">JNU-WLY1368</strain>
    </source>
</reference>
<evidence type="ECO:0008006" key="6">
    <source>
        <dbReference type="Google" id="ProtNLM"/>
    </source>
</evidence>
<dbReference type="Proteomes" id="UP000509623">
    <property type="component" value="Chromosome"/>
</dbReference>
<keyword evidence="1" id="KW-1133">Transmembrane helix</keyword>
<name>A0A859DTB8_9FIRM</name>
<dbReference type="EMBL" id="CP046161">
    <property type="protein sequence ID" value="QKO30057.1"/>
    <property type="molecule type" value="Genomic_DNA"/>
</dbReference>
<gene>
    <name evidence="2" type="ORF">GJQ69_01410</name>
    <name evidence="3" type="ORF">GKP14_02940</name>
</gene>
<feature type="transmembrane region" description="Helical" evidence="1">
    <location>
        <begin position="12"/>
        <end position="31"/>
    </location>
</feature>
<keyword evidence="1" id="KW-0472">Membrane</keyword>
<dbReference type="AlphaFoldDB" id="A0A859DTB8"/>